<reference evidence="2" key="1">
    <citation type="journal article" date="2021" name="Syst. Appl. Microbiol.">
        <title>Roseomonas hellenica sp. nov., isolated from roots of wild-growing Alkanna tinctoria.</title>
        <authorList>
            <person name="Rat A."/>
            <person name="Naranjo H.D."/>
            <person name="Lebbe L."/>
            <person name="Cnockaert M."/>
            <person name="Krigas N."/>
            <person name="Grigoriadou K."/>
            <person name="Maloupa E."/>
            <person name="Willems A."/>
        </authorList>
    </citation>
    <scope>NUCLEOTIDE SEQUENCE [LARGE SCALE GENOMIC DNA]</scope>
    <source>
        <strain evidence="2">LMG 31523</strain>
    </source>
</reference>
<protein>
    <submittedName>
        <fullName evidence="1">Uncharacterized protein</fullName>
    </submittedName>
</protein>
<sequence length="53" mass="5527">MSLAKDSPIISLPSGESALLEPRDVTFLDLAFVAVDDAGEESEPITPSGPGFH</sequence>
<evidence type="ECO:0000313" key="1">
    <source>
        <dbReference type="EMBL" id="MBR0664710.1"/>
    </source>
</evidence>
<name>A0ABS5EXR3_9PROT</name>
<comment type="caution">
    <text evidence="1">The sequence shown here is derived from an EMBL/GenBank/DDBJ whole genome shotgun (WGS) entry which is preliminary data.</text>
</comment>
<keyword evidence="2" id="KW-1185">Reference proteome</keyword>
<accession>A0ABS5EXR3</accession>
<dbReference type="Proteomes" id="UP001196870">
    <property type="component" value="Unassembled WGS sequence"/>
</dbReference>
<evidence type="ECO:0000313" key="2">
    <source>
        <dbReference type="Proteomes" id="UP001196870"/>
    </source>
</evidence>
<dbReference type="RefSeq" id="WP_211852376.1">
    <property type="nucleotide sequence ID" value="NZ_JAAGBB010000010.1"/>
</dbReference>
<proteinExistence type="predicted"/>
<dbReference type="EMBL" id="JAAGBB010000010">
    <property type="protein sequence ID" value="MBR0664710.1"/>
    <property type="molecule type" value="Genomic_DNA"/>
</dbReference>
<gene>
    <name evidence="1" type="ORF">GXW71_10135</name>
</gene>
<organism evidence="1 2">
    <name type="scientific">Plastoroseomonas hellenica</name>
    <dbReference type="NCBI Taxonomy" id="2687306"/>
    <lineage>
        <taxon>Bacteria</taxon>
        <taxon>Pseudomonadati</taxon>
        <taxon>Pseudomonadota</taxon>
        <taxon>Alphaproteobacteria</taxon>
        <taxon>Acetobacterales</taxon>
        <taxon>Acetobacteraceae</taxon>
        <taxon>Plastoroseomonas</taxon>
    </lineage>
</organism>